<evidence type="ECO:0000256" key="3">
    <source>
        <dbReference type="PROSITE-ProRule" id="PRU00284"/>
    </source>
</evidence>
<reference evidence="6 7" key="1">
    <citation type="submission" date="2018-12" db="EMBL/GenBank/DDBJ databases">
        <title>Rubrispira sanarue gen. nov., sp., nov., a member of the order Silvanigrellales, isolated from a brackish lake in Hamamatsu Japan.</title>
        <authorList>
            <person name="Maejima Y."/>
            <person name="Iino T."/>
            <person name="Muraguchi Y."/>
            <person name="Fukuda K."/>
            <person name="Nojiri H."/>
            <person name="Ohkuma M."/>
            <person name="Moriuchi R."/>
            <person name="Dohra H."/>
            <person name="Kimbara K."/>
            <person name="Shintani M."/>
        </authorList>
    </citation>
    <scope>NUCLEOTIDE SEQUENCE [LARGE SCALE GENOMIC DNA]</scope>
    <source>
        <strain evidence="6 7">RF1110005</strain>
    </source>
</reference>
<dbReference type="Pfam" id="PF12729">
    <property type="entry name" value="4HB_MCP_1"/>
    <property type="match status" value="1"/>
</dbReference>
<gene>
    <name evidence="6" type="ORF">JCM31447_10380</name>
</gene>
<dbReference type="InterPro" id="IPR024478">
    <property type="entry name" value="HlyB_4HB_MCP"/>
</dbReference>
<feature type="domain" description="Methyl-accepting transducer" evidence="5">
    <location>
        <begin position="225"/>
        <end position="454"/>
    </location>
</feature>
<dbReference type="KEGG" id="sbf:JCM31447_10380"/>
<dbReference type="Gene3D" id="1.10.287.950">
    <property type="entry name" value="Methyl-accepting chemotaxis protein"/>
    <property type="match status" value="1"/>
</dbReference>
<dbReference type="Pfam" id="PF00015">
    <property type="entry name" value="MCPsignal"/>
    <property type="match status" value="1"/>
</dbReference>
<protein>
    <submittedName>
        <fullName evidence="6">Chemotaxis protein</fullName>
    </submittedName>
</protein>
<keyword evidence="4" id="KW-0812">Transmembrane</keyword>
<dbReference type="InterPro" id="IPR004089">
    <property type="entry name" value="MCPsignal_dom"/>
</dbReference>
<dbReference type="AlphaFoldDB" id="A0A4V0P2B0"/>
<dbReference type="PANTHER" id="PTHR43531:SF11">
    <property type="entry name" value="METHYL-ACCEPTING CHEMOTAXIS PROTEIN 3"/>
    <property type="match status" value="1"/>
</dbReference>
<dbReference type="Proteomes" id="UP000291236">
    <property type="component" value="Chromosome"/>
</dbReference>
<evidence type="ECO:0000256" key="2">
    <source>
        <dbReference type="ARBA" id="ARBA00029447"/>
    </source>
</evidence>
<evidence type="ECO:0000256" key="4">
    <source>
        <dbReference type="SAM" id="Phobius"/>
    </source>
</evidence>
<evidence type="ECO:0000313" key="7">
    <source>
        <dbReference type="Proteomes" id="UP000291236"/>
    </source>
</evidence>
<dbReference type="SMART" id="SM00283">
    <property type="entry name" value="MA"/>
    <property type="match status" value="1"/>
</dbReference>
<evidence type="ECO:0000256" key="1">
    <source>
        <dbReference type="ARBA" id="ARBA00022500"/>
    </source>
</evidence>
<keyword evidence="7" id="KW-1185">Reference proteome</keyword>
<dbReference type="PANTHER" id="PTHR43531">
    <property type="entry name" value="PROTEIN ICFG"/>
    <property type="match status" value="1"/>
</dbReference>
<proteinExistence type="inferred from homology"/>
<comment type="similarity">
    <text evidence="2">Belongs to the methyl-accepting chemotaxis (MCP) protein family.</text>
</comment>
<dbReference type="RefSeq" id="WP_130607236.1">
    <property type="nucleotide sequence ID" value="NZ_AP019368.1"/>
</dbReference>
<dbReference type="GO" id="GO:0004888">
    <property type="term" value="F:transmembrane signaling receptor activity"/>
    <property type="evidence" value="ECO:0007669"/>
    <property type="project" value="TreeGrafter"/>
</dbReference>
<evidence type="ECO:0000259" key="5">
    <source>
        <dbReference type="PROSITE" id="PS50111"/>
    </source>
</evidence>
<dbReference type="EMBL" id="AP019368">
    <property type="protein sequence ID" value="BBH52597.1"/>
    <property type="molecule type" value="Genomic_DNA"/>
</dbReference>
<dbReference type="SUPFAM" id="SSF58104">
    <property type="entry name" value="Methyl-accepting chemotaxis protein (MCP) signaling domain"/>
    <property type="match status" value="1"/>
</dbReference>
<keyword evidence="4" id="KW-1133">Transmembrane helix</keyword>
<dbReference type="GO" id="GO:0005886">
    <property type="term" value="C:plasma membrane"/>
    <property type="evidence" value="ECO:0007669"/>
    <property type="project" value="TreeGrafter"/>
</dbReference>
<dbReference type="GO" id="GO:0006935">
    <property type="term" value="P:chemotaxis"/>
    <property type="evidence" value="ECO:0007669"/>
    <property type="project" value="UniProtKB-KW"/>
</dbReference>
<sequence length="497" mass="54772">MAHKSLAFKLYISVLLLVLIILGSASFSIYMIAKTQEFANETGEDDLPSFHFAYEIQTGIGLLRRNELRTLASEEPKFKEANRKTLIKNHERIKELLEVYKKYVFDDIEKKQLANFEMDYIKYKEISEKYINLSNEGNNKEALKLMFEEGDVQLKKLTDGFSDVIANDYDLAIESTKRGANLTLITTITMTIIIILCLLISFIIFRLIQKSTRAISAAVLKLKDQSISTGSIASQLKNGSASLSDAANGQAAAVHETTAAVNEITSMVNRTSENARHSNEVAKGAAAKAEEAQITMQRLVTAMDTIQESSSQLQNIADVIAEINSKTKVINDIVNKTELLSLNASIESARAGEHGKGFAVVADEVGKLAKVSGKSAKEIQQLIRKSQGEVNNILELTISRVTDGKKVTTEAQDSFIKISEDIINMTSVIQQISDATHEQEIGVRQISTAMDQIDRATQSCLSAVNTTRESSLHLIEQSDKLDQTAKDIEVLIMGSQA</sequence>
<keyword evidence="3" id="KW-0807">Transducer</keyword>
<dbReference type="InterPro" id="IPR051310">
    <property type="entry name" value="MCP_chemotaxis"/>
</dbReference>
<accession>A0A4V0P2B0</accession>
<feature type="transmembrane region" description="Helical" evidence="4">
    <location>
        <begin position="12"/>
        <end position="33"/>
    </location>
</feature>
<evidence type="ECO:0000313" key="6">
    <source>
        <dbReference type="EMBL" id="BBH52597.1"/>
    </source>
</evidence>
<dbReference type="GO" id="GO:0007165">
    <property type="term" value="P:signal transduction"/>
    <property type="evidence" value="ECO:0007669"/>
    <property type="project" value="UniProtKB-KW"/>
</dbReference>
<keyword evidence="4" id="KW-0472">Membrane</keyword>
<name>A0A4V0P2B0_FLUSA</name>
<keyword evidence="1" id="KW-0145">Chemotaxis</keyword>
<feature type="transmembrane region" description="Helical" evidence="4">
    <location>
        <begin position="182"/>
        <end position="205"/>
    </location>
</feature>
<organism evidence="6 7">
    <name type="scientific">Fluviispira sanaruensis</name>
    <dbReference type="NCBI Taxonomy" id="2493639"/>
    <lineage>
        <taxon>Bacteria</taxon>
        <taxon>Pseudomonadati</taxon>
        <taxon>Bdellovibrionota</taxon>
        <taxon>Oligoflexia</taxon>
        <taxon>Silvanigrellales</taxon>
        <taxon>Silvanigrellaceae</taxon>
        <taxon>Fluviispira</taxon>
    </lineage>
</organism>
<dbReference type="OrthoDB" id="5292010at2"/>
<dbReference type="PROSITE" id="PS50111">
    <property type="entry name" value="CHEMOTAXIS_TRANSDUC_2"/>
    <property type="match status" value="1"/>
</dbReference>